<reference evidence="1 2" key="1">
    <citation type="journal article" date="2016" name="Mol. Biol. Evol.">
        <title>Comparative Genomics of Early-Diverging Mushroom-Forming Fungi Provides Insights into the Origins of Lignocellulose Decay Capabilities.</title>
        <authorList>
            <person name="Nagy L.G."/>
            <person name="Riley R."/>
            <person name="Tritt A."/>
            <person name="Adam C."/>
            <person name="Daum C."/>
            <person name="Floudas D."/>
            <person name="Sun H."/>
            <person name="Yadav J.S."/>
            <person name="Pangilinan J."/>
            <person name="Larsson K.H."/>
            <person name="Matsuura K."/>
            <person name="Barry K."/>
            <person name="Labutti K."/>
            <person name="Kuo R."/>
            <person name="Ohm R.A."/>
            <person name="Bhattacharya S.S."/>
            <person name="Shirouzu T."/>
            <person name="Yoshinaga Y."/>
            <person name="Martin F.M."/>
            <person name="Grigoriev I.V."/>
            <person name="Hibbett D.S."/>
        </authorList>
    </citation>
    <scope>NUCLEOTIDE SEQUENCE [LARGE SCALE GENOMIC DNA]</scope>
    <source>
        <strain evidence="1 2">HHB10207 ss-3</strain>
    </source>
</reference>
<accession>A0A165Y6C5</accession>
<name>A0A165Y6C5_9AGAM</name>
<dbReference type="OrthoDB" id="3221235at2759"/>
<keyword evidence="2" id="KW-1185">Reference proteome</keyword>
<dbReference type="Proteomes" id="UP000076798">
    <property type="component" value="Unassembled WGS sequence"/>
</dbReference>
<gene>
    <name evidence="1" type="ORF">SISSUDRAFT_1054868</name>
</gene>
<organism evidence="1 2">
    <name type="scientific">Sistotremastrum suecicum HHB10207 ss-3</name>
    <dbReference type="NCBI Taxonomy" id="1314776"/>
    <lineage>
        <taxon>Eukaryota</taxon>
        <taxon>Fungi</taxon>
        <taxon>Dikarya</taxon>
        <taxon>Basidiomycota</taxon>
        <taxon>Agaricomycotina</taxon>
        <taxon>Agaricomycetes</taxon>
        <taxon>Sistotremastrales</taxon>
        <taxon>Sistotremastraceae</taxon>
        <taxon>Sistotremastrum</taxon>
    </lineage>
</organism>
<dbReference type="EMBL" id="KV428282">
    <property type="protein sequence ID" value="KZT32925.1"/>
    <property type="molecule type" value="Genomic_DNA"/>
</dbReference>
<dbReference type="AlphaFoldDB" id="A0A165Y6C5"/>
<evidence type="ECO:0008006" key="3">
    <source>
        <dbReference type="Google" id="ProtNLM"/>
    </source>
</evidence>
<evidence type="ECO:0000313" key="2">
    <source>
        <dbReference type="Proteomes" id="UP000076798"/>
    </source>
</evidence>
<evidence type="ECO:0000313" key="1">
    <source>
        <dbReference type="EMBL" id="KZT32925.1"/>
    </source>
</evidence>
<protein>
    <recommendedName>
        <fullName evidence="3">F-box domain-containing protein</fullName>
    </recommendedName>
</protein>
<proteinExistence type="predicted"/>
<sequence>MSYSLRRGSIFSGRGLPNVSELSVVCDELDSRVSDELQRVLVDPFSSGASLNDTREIFTPVLHELDQRLARSSQMLKQRQNMCTPIGKLSDEIILEILEYCAREHLFGHYSPEGTNLPAPFSLCSKWRNIAIRSPTLWSHISLPTPSCLLELFLSRNGNVPLAVVVDIEDKLLENEDFSFDNLGSSLRPILPRISRLSLQWNSPEAENVMTLNTFIAEQIGQRELPALEMLHVNSIYTFDEPITKINAPKLLTLNFIGFAPSVPSFVHDTVTELNLSGREFELHEALDVLAALPLLETCAINTAEHDEPTLVTDYHAPVLLPRLKKILLTSFNVDQMDYLVKHLEIPPLAFMRLDTCADPDEHFLLFEDFLGPLITLSEGHCVSHGVDQNSFGCYVESHELICKSGRQMVVTHDTPSDSVDIIRLSRYWTNLSLIDLHITRLPSVVELVHVINCWLKISHLGIHTENADFERLLEAFEISVSLPCPLLRSLDCTGTSFNAGRMGRFLRLRRGQSRPIRELGFTKDLVQWTDTEREVDAFSTLVELVQSVDSHV</sequence>